<reference evidence="7 8" key="1">
    <citation type="submission" date="2014-11" db="EMBL/GenBank/DDBJ databases">
        <authorList>
            <person name="Zhu J."/>
            <person name="Qi W."/>
            <person name="Song R."/>
        </authorList>
    </citation>
    <scope>NUCLEOTIDE SEQUENCE [LARGE SCALE GENOMIC DNA]</scope>
</reference>
<dbReference type="Pfam" id="PF01753">
    <property type="entry name" value="zf-MYND"/>
    <property type="match status" value="1"/>
</dbReference>
<dbReference type="PROSITE" id="PS50865">
    <property type="entry name" value="ZF_MYND_2"/>
    <property type="match status" value="1"/>
</dbReference>
<dbReference type="VEuPathDB" id="CryptoDB:Vbra_1484"/>
<dbReference type="EMBL" id="CDMY01000027">
    <property type="protein sequence ID" value="CEL91881.1"/>
    <property type="molecule type" value="Genomic_DNA"/>
</dbReference>
<organism evidence="7 8">
    <name type="scientific">Vitrella brassicaformis (strain CCMP3155)</name>
    <dbReference type="NCBI Taxonomy" id="1169540"/>
    <lineage>
        <taxon>Eukaryota</taxon>
        <taxon>Sar</taxon>
        <taxon>Alveolata</taxon>
        <taxon>Colpodellida</taxon>
        <taxon>Vitrellaceae</taxon>
        <taxon>Vitrella</taxon>
    </lineage>
</organism>
<evidence type="ECO:0000256" key="1">
    <source>
        <dbReference type="ARBA" id="ARBA00022723"/>
    </source>
</evidence>
<evidence type="ECO:0000259" key="6">
    <source>
        <dbReference type="PROSITE" id="PS50865"/>
    </source>
</evidence>
<evidence type="ECO:0000256" key="4">
    <source>
        <dbReference type="PROSITE-ProRule" id="PRU00134"/>
    </source>
</evidence>
<evidence type="ECO:0000256" key="2">
    <source>
        <dbReference type="ARBA" id="ARBA00022771"/>
    </source>
</evidence>
<evidence type="ECO:0000313" key="7">
    <source>
        <dbReference type="EMBL" id="CEL91881.1"/>
    </source>
</evidence>
<dbReference type="PROSITE" id="PS51257">
    <property type="entry name" value="PROKAR_LIPOPROTEIN"/>
    <property type="match status" value="1"/>
</dbReference>
<feature type="domain" description="MYND-type" evidence="6">
    <location>
        <begin position="10"/>
        <end position="46"/>
    </location>
</feature>
<protein>
    <recommendedName>
        <fullName evidence="6">MYND-type domain-containing protein</fullName>
    </recommendedName>
</protein>
<dbReference type="GO" id="GO:0008270">
    <property type="term" value="F:zinc ion binding"/>
    <property type="evidence" value="ECO:0007669"/>
    <property type="project" value="UniProtKB-KW"/>
</dbReference>
<feature type="region of interest" description="Disordered" evidence="5">
    <location>
        <begin position="57"/>
        <end position="80"/>
    </location>
</feature>
<sequence length="249" mass="28592">MASKPVVGVCATCGCPAKQWCSKCNSIYFCGKDCQRQAWPEHKKLCAALQEEYLKTHPPKKQQEGTKQPQQKPQKRQQDVNLRSKWWRLRAGAYRTKEELLQLMEPFDLPEGLSEHEENARIKRMFGLCDIQETLKFYPPQGDNWYHYGLADPTNRSGPVNQVASRTTHRNLARPIHGDVFIVKSGPTWTGHFPGSWEAEPLLKKGDLADAIMWYETQDGHQTFVQREHSRACRRFGVNVPPDVFTVLA</sequence>
<proteinExistence type="predicted"/>
<keyword evidence="3" id="KW-0862">Zinc</keyword>
<accession>A0A0G4E898</accession>
<gene>
    <name evidence="7" type="ORF">Vbra_1484</name>
</gene>
<dbReference type="AlphaFoldDB" id="A0A0G4E898"/>
<dbReference type="Proteomes" id="UP000041254">
    <property type="component" value="Unassembled WGS sequence"/>
</dbReference>
<keyword evidence="1" id="KW-0479">Metal-binding</keyword>
<dbReference type="SUPFAM" id="SSF144232">
    <property type="entry name" value="HIT/MYND zinc finger-like"/>
    <property type="match status" value="1"/>
</dbReference>
<evidence type="ECO:0000256" key="3">
    <source>
        <dbReference type="ARBA" id="ARBA00022833"/>
    </source>
</evidence>
<keyword evidence="8" id="KW-1185">Reference proteome</keyword>
<evidence type="ECO:0000313" key="8">
    <source>
        <dbReference type="Proteomes" id="UP000041254"/>
    </source>
</evidence>
<keyword evidence="2 4" id="KW-0863">Zinc-finger</keyword>
<dbReference type="InParanoid" id="A0A0G4E898"/>
<dbReference type="InterPro" id="IPR002893">
    <property type="entry name" value="Znf_MYND"/>
</dbReference>
<evidence type="ECO:0000256" key="5">
    <source>
        <dbReference type="SAM" id="MobiDB-lite"/>
    </source>
</evidence>
<dbReference type="PROSITE" id="PS01360">
    <property type="entry name" value="ZF_MYND_1"/>
    <property type="match status" value="1"/>
</dbReference>
<name>A0A0G4E898_VITBC</name>
<dbReference type="OrthoDB" id="341421at2759"/>
<dbReference type="Gene3D" id="6.10.140.2220">
    <property type="match status" value="1"/>
</dbReference>